<sequence length="322" mass="33744">MITWLIALVCSTAVGARIGRLTVRPPSLARVSIAVAAISVTAAATIRTRTVTEVLDASGPGTAATGFEICWIVFGAATALIAAASVPRLSRGPQWPLPVAFAATAVAVIANELRGPDHHRLTDVFLTVTATFAVVAGLRYARWNPLGRAIGLFCAGSLVVAGIGLHSLAVRPAEHAMPEGLWWAVAVIAISAGCSSVMVEAWLRARVDLRRTRRLWTALTTAHPELLDTDYRSATATLTASDRIAQILDGLYLHAGAGLFAPEPTPPPAGLPEHAAAIARWLHQGDAEPIDPAWLAAPDSVSDRRWIGAVCAAYNSPGQSGT</sequence>
<dbReference type="RefSeq" id="WP_142102182.1">
    <property type="nucleotide sequence ID" value="NZ_VIGH01000009.1"/>
</dbReference>
<protein>
    <submittedName>
        <fullName evidence="2">Uncharacterized protein</fullName>
    </submittedName>
</protein>
<proteinExistence type="predicted"/>
<dbReference type="EMBL" id="VIGH01000009">
    <property type="protein sequence ID" value="TQF65983.1"/>
    <property type="molecule type" value="Genomic_DNA"/>
</dbReference>
<accession>A0A541B0Y5</accession>
<reference evidence="2 3" key="1">
    <citation type="submission" date="2019-06" db="EMBL/GenBank/DDBJ databases">
        <title>Rhodococcus spaelei sp. nov., isolated from a cave.</title>
        <authorList>
            <person name="Lee S.D."/>
        </authorList>
    </citation>
    <scope>NUCLEOTIDE SEQUENCE [LARGE SCALE GENOMIC DNA]</scope>
    <source>
        <strain evidence="2 3">C9-5</strain>
    </source>
</reference>
<keyword evidence="1" id="KW-1133">Transmembrane helix</keyword>
<evidence type="ECO:0000313" key="3">
    <source>
        <dbReference type="Proteomes" id="UP000316256"/>
    </source>
</evidence>
<evidence type="ECO:0000256" key="1">
    <source>
        <dbReference type="SAM" id="Phobius"/>
    </source>
</evidence>
<keyword evidence="1" id="KW-0812">Transmembrane</keyword>
<dbReference type="OrthoDB" id="4372124at2"/>
<feature type="transmembrane region" description="Helical" evidence="1">
    <location>
        <begin position="181"/>
        <end position="203"/>
    </location>
</feature>
<keyword evidence="3" id="KW-1185">Reference proteome</keyword>
<feature type="transmembrane region" description="Helical" evidence="1">
    <location>
        <begin position="63"/>
        <end position="83"/>
    </location>
</feature>
<evidence type="ECO:0000313" key="2">
    <source>
        <dbReference type="EMBL" id="TQF65983.1"/>
    </source>
</evidence>
<dbReference type="Proteomes" id="UP000316256">
    <property type="component" value="Unassembled WGS sequence"/>
</dbReference>
<keyword evidence="1" id="KW-0472">Membrane</keyword>
<dbReference type="AlphaFoldDB" id="A0A541B0Y5"/>
<organism evidence="2 3">
    <name type="scientific">Rhodococcus spelaei</name>
    <dbReference type="NCBI Taxonomy" id="2546320"/>
    <lineage>
        <taxon>Bacteria</taxon>
        <taxon>Bacillati</taxon>
        <taxon>Actinomycetota</taxon>
        <taxon>Actinomycetes</taxon>
        <taxon>Mycobacteriales</taxon>
        <taxon>Nocardiaceae</taxon>
        <taxon>Rhodococcus</taxon>
    </lineage>
</organism>
<name>A0A541B0Y5_9NOCA</name>
<comment type="caution">
    <text evidence="2">The sequence shown here is derived from an EMBL/GenBank/DDBJ whole genome shotgun (WGS) entry which is preliminary data.</text>
</comment>
<feature type="transmembrane region" description="Helical" evidence="1">
    <location>
        <begin position="150"/>
        <end position="169"/>
    </location>
</feature>
<gene>
    <name evidence="2" type="ORF">FK531_19090</name>
</gene>